<evidence type="ECO:0000256" key="7">
    <source>
        <dbReference type="ARBA" id="ARBA00022989"/>
    </source>
</evidence>
<dbReference type="GO" id="GO:0005743">
    <property type="term" value="C:mitochondrial inner membrane"/>
    <property type="evidence" value="ECO:0007669"/>
    <property type="project" value="UniProtKB-SubCell"/>
</dbReference>
<evidence type="ECO:0000256" key="4">
    <source>
        <dbReference type="ARBA" id="ARBA00022679"/>
    </source>
</evidence>
<dbReference type="Proteomes" id="UP000663870">
    <property type="component" value="Unassembled WGS sequence"/>
</dbReference>
<feature type="transmembrane region" description="Helical" evidence="13">
    <location>
        <begin position="182"/>
        <end position="200"/>
    </location>
</feature>
<keyword evidence="9 13" id="KW-0414">Isoprene biosynthesis</keyword>
<evidence type="ECO:0000256" key="9">
    <source>
        <dbReference type="ARBA" id="ARBA00023229"/>
    </source>
</evidence>
<protein>
    <recommendedName>
        <fullName evidence="13">4-hydroxybenzoate polyprenyltransferase, mitochondrial</fullName>
        <shortName evidence="13">4-HB polyprenyltransferase</shortName>
        <ecNumber evidence="13">2.5.1.39</ecNumber>
    </recommendedName>
    <alternativeName>
        <fullName evidence="13">Para-hydroxybenzoate--polyprenyltransferase</fullName>
        <shortName evidence="13">PHB:PPT</shortName>
        <shortName evidence="13">PHB:polyprenyltransferase</shortName>
    </alternativeName>
</protein>
<proteinExistence type="inferred from homology"/>
<name>A0A815RHC3_9BILA</name>
<evidence type="ECO:0000256" key="12">
    <source>
        <dbReference type="ARBA" id="ARBA00051182"/>
    </source>
</evidence>
<evidence type="ECO:0000313" key="16">
    <source>
        <dbReference type="Proteomes" id="UP000663870"/>
    </source>
</evidence>
<evidence type="ECO:0000313" key="14">
    <source>
        <dbReference type="EMBL" id="CAF0872584.1"/>
    </source>
</evidence>
<feature type="transmembrane region" description="Helical" evidence="13">
    <location>
        <begin position="65"/>
        <end position="82"/>
    </location>
</feature>
<comment type="subcellular location">
    <subcellularLocation>
        <location evidence="2">Membrane</location>
        <topology evidence="2">Multi-pass membrane protein</topology>
    </subcellularLocation>
    <subcellularLocation>
        <location evidence="13">Mitochondrion inner membrane</location>
        <topology evidence="13">Multi-pass membrane protein</topology>
        <orientation evidence="13">Matrix side</orientation>
    </subcellularLocation>
</comment>
<dbReference type="UniPathway" id="UPA00232"/>
<keyword evidence="16" id="KW-1185">Reference proteome</keyword>
<evidence type="ECO:0000256" key="10">
    <source>
        <dbReference type="ARBA" id="ARBA00049890"/>
    </source>
</evidence>
<dbReference type="InterPro" id="IPR039653">
    <property type="entry name" value="Prenyltransferase"/>
</dbReference>
<dbReference type="GO" id="GO:0008412">
    <property type="term" value="F:4-hydroxybenzoate polyprenyltransferase activity"/>
    <property type="evidence" value="ECO:0007669"/>
    <property type="project" value="UniProtKB-EC"/>
</dbReference>
<evidence type="ECO:0000256" key="13">
    <source>
        <dbReference type="HAMAP-Rule" id="MF_03189"/>
    </source>
</evidence>
<dbReference type="InterPro" id="IPR030470">
    <property type="entry name" value="UbiA_prenylTrfase_CS"/>
</dbReference>
<feature type="transmembrane region" description="Helical" evidence="13">
    <location>
        <begin position="160"/>
        <end position="177"/>
    </location>
</feature>
<evidence type="ECO:0000256" key="1">
    <source>
        <dbReference type="ARBA" id="ARBA00001946"/>
    </source>
</evidence>
<reference evidence="15" key="1">
    <citation type="submission" date="2021-02" db="EMBL/GenBank/DDBJ databases">
        <authorList>
            <person name="Nowell W R."/>
        </authorList>
    </citation>
    <scope>NUCLEOTIDE SEQUENCE</scope>
</reference>
<keyword evidence="7 13" id="KW-1133">Transmembrane helix</keyword>
<keyword evidence="13" id="KW-0999">Mitochondrion inner membrane</keyword>
<dbReference type="EMBL" id="CAJNOL010002220">
    <property type="protein sequence ID" value="CAF1476825.1"/>
    <property type="molecule type" value="Genomic_DNA"/>
</dbReference>
<comment type="cofactor">
    <cofactor evidence="1 13">
        <name>Mg(2+)</name>
        <dbReference type="ChEBI" id="CHEBI:18420"/>
    </cofactor>
</comment>
<evidence type="ECO:0000256" key="6">
    <source>
        <dbReference type="ARBA" id="ARBA00022692"/>
    </source>
</evidence>
<comment type="catalytic activity">
    <reaction evidence="12">
        <text>an all-trans-polyprenyl diphosphate + 4-hydroxybenzoate = a 4-hydroxy-3-(all-trans-polyprenyl)benzoate + diphosphate</text>
        <dbReference type="Rhea" id="RHEA:44504"/>
        <dbReference type="Rhea" id="RHEA-COMP:9514"/>
        <dbReference type="Rhea" id="RHEA-COMP:9564"/>
        <dbReference type="ChEBI" id="CHEBI:17879"/>
        <dbReference type="ChEBI" id="CHEBI:33019"/>
        <dbReference type="ChEBI" id="CHEBI:58914"/>
        <dbReference type="ChEBI" id="CHEBI:78396"/>
        <dbReference type="EC" id="2.5.1.39"/>
    </reaction>
    <physiologicalReaction direction="left-to-right" evidence="12">
        <dbReference type="Rhea" id="RHEA:44505"/>
    </physiologicalReaction>
</comment>
<dbReference type="FunFam" id="1.10.357.140:FF:000003">
    <property type="entry name" value="4-hydroxybenzoate polyprenyltransferase, mitochondrial"/>
    <property type="match status" value="1"/>
</dbReference>
<gene>
    <name evidence="15" type="ORF">JXQ802_LOCUS39071</name>
    <name evidence="14" type="ORF">PYM288_LOCUS8122</name>
</gene>
<sequence>MILLLRQTCPFIFRTSIIRITTTSIYLQYQQKNNLSSFRSRKNLFDIIPKSIQPYIRLSRIDKPIGSWLLFLPGAWSIAFAGTTLDNFILMSLFGIGTILMRGAGCTINDLWDREYDRRVERTKTRPIASGEITIRQGLIWTGIQLLSAFFILIQLNIPSIILGIISLIPVIIYPLMKRYTYWPQFFLGITFNWGALMGFTAATGIIFPSIILPLYFAGIAWTLHYDTIYAHQDTTDDLIVGVKSTALRLKHDTKLWLRAFSIGMISHLITAGLSVDQTWPYYVGLIAVSYHLHQQIENVNLNKSQSCWNTFASNRITGLMILASILAGNFFKYLS</sequence>
<evidence type="ECO:0000256" key="2">
    <source>
        <dbReference type="ARBA" id="ARBA00004141"/>
    </source>
</evidence>
<accession>A0A815RHC3</accession>
<dbReference type="PROSITE" id="PS00943">
    <property type="entry name" value="UBIA"/>
    <property type="match status" value="1"/>
</dbReference>
<dbReference type="InterPro" id="IPR006370">
    <property type="entry name" value="HB_polyprenyltransferase-like"/>
</dbReference>
<dbReference type="CDD" id="cd13959">
    <property type="entry name" value="PT_UbiA_COQ2"/>
    <property type="match status" value="1"/>
</dbReference>
<dbReference type="HAMAP" id="MF_01635">
    <property type="entry name" value="UbiA"/>
    <property type="match status" value="1"/>
</dbReference>
<dbReference type="Pfam" id="PF01040">
    <property type="entry name" value="UbiA"/>
    <property type="match status" value="1"/>
</dbReference>
<evidence type="ECO:0000256" key="5">
    <source>
        <dbReference type="ARBA" id="ARBA00022688"/>
    </source>
</evidence>
<dbReference type="InterPro" id="IPR000537">
    <property type="entry name" value="UbiA_prenyltransferase"/>
</dbReference>
<dbReference type="GO" id="GO:0008299">
    <property type="term" value="P:isoprenoid biosynthetic process"/>
    <property type="evidence" value="ECO:0007669"/>
    <property type="project" value="UniProtKB-UniRule"/>
</dbReference>
<dbReference type="NCBIfam" id="TIGR01474">
    <property type="entry name" value="ubiA_proteo"/>
    <property type="match status" value="1"/>
</dbReference>
<comment type="similarity">
    <text evidence="3 13">Belongs to the UbiA prenyltransferase family.</text>
</comment>
<comment type="caution">
    <text evidence="15">The sequence shown here is derived from an EMBL/GenBank/DDBJ whole genome shotgun (WGS) entry which is preliminary data.</text>
</comment>
<keyword evidence="6 13" id="KW-0812">Transmembrane</keyword>
<keyword evidence="13" id="KW-0496">Mitochondrion</keyword>
<comment type="catalytic activity">
    <reaction evidence="10">
        <text>all-trans-decaprenyl diphosphate + 4-hydroxybenzoate = 4-hydroxy-3-(all-trans-decaprenyl)benzoate + diphosphate</text>
        <dbReference type="Rhea" id="RHEA:44564"/>
        <dbReference type="ChEBI" id="CHEBI:17879"/>
        <dbReference type="ChEBI" id="CHEBI:33019"/>
        <dbReference type="ChEBI" id="CHEBI:60721"/>
        <dbReference type="ChEBI" id="CHEBI:84503"/>
        <dbReference type="EC" id="2.5.1.39"/>
    </reaction>
    <physiologicalReaction direction="left-to-right" evidence="10">
        <dbReference type="Rhea" id="RHEA:44565"/>
    </physiologicalReaction>
</comment>
<evidence type="ECO:0000256" key="11">
    <source>
        <dbReference type="ARBA" id="ARBA00050454"/>
    </source>
</evidence>
<evidence type="ECO:0000256" key="8">
    <source>
        <dbReference type="ARBA" id="ARBA00023136"/>
    </source>
</evidence>
<dbReference type="EMBL" id="CAJNOH010000106">
    <property type="protein sequence ID" value="CAF0872584.1"/>
    <property type="molecule type" value="Genomic_DNA"/>
</dbReference>
<keyword evidence="4 13" id="KW-0808">Transferase</keyword>
<evidence type="ECO:0000313" key="15">
    <source>
        <dbReference type="EMBL" id="CAF1476825.1"/>
    </source>
</evidence>
<dbReference type="EC" id="2.5.1.39" evidence="13"/>
<comment type="function">
    <text evidence="13">Catalyzes the prenylation of para-hydroxybenzoate (PHB) with an all-trans polyprenyl group. Mediates the second step in the final reaction sequence of coenzyme Q (CoQ) biosynthesis, which is the condensation of the polyisoprenoid side chain with PHB, generating the first membrane-bound Q intermediate.</text>
</comment>
<comment type="pathway">
    <text evidence="13">Cofactor biosynthesis; ubiquinone biosynthesis.</text>
</comment>
<dbReference type="InterPro" id="IPR044878">
    <property type="entry name" value="UbiA_sf"/>
</dbReference>
<organism evidence="15 16">
    <name type="scientific">Rotaria sordida</name>
    <dbReference type="NCBI Taxonomy" id="392033"/>
    <lineage>
        <taxon>Eukaryota</taxon>
        <taxon>Metazoa</taxon>
        <taxon>Spiralia</taxon>
        <taxon>Gnathifera</taxon>
        <taxon>Rotifera</taxon>
        <taxon>Eurotatoria</taxon>
        <taxon>Bdelloidea</taxon>
        <taxon>Philodinida</taxon>
        <taxon>Philodinidae</taxon>
        <taxon>Rotaria</taxon>
    </lineage>
</organism>
<dbReference type="AlphaFoldDB" id="A0A815RHC3"/>
<dbReference type="PANTHER" id="PTHR11048">
    <property type="entry name" value="PRENYLTRANSFERASES"/>
    <property type="match status" value="1"/>
</dbReference>
<dbReference type="PANTHER" id="PTHR11048:SF28">
    <property type="entry name" value="4-HYDROXYBENZOATE POLYPRENYLTRANSFERASE, MITOCHONDRIAL"/>
    <property type="match status" value="1"/>
</dbReference>
<comment type="catalytic activity">
    <reaction evidence="11">
        <text>all-trans-nonaprenyl diphosphate + 4-hydroxybenzoate = 4-hydroxy-3-(all-trans-nonaprenyl)benzoate + diphosphate</text>
        <dbReference type="Rhea" id="RHEA:17709"/>
        <dbReference type="ChEBI" id="CHEBI:17879"/>
        <dbReference type="ChEBI" id="CHEBI:33019"/>
        <dbReference type="ChEBI" id="CHEBI:58391"/>
        <dbReference type="ChEBI" id="CHEBI:84502"/>
        <dbReference type="EC" id="2.5.1.39"/>
    </reaction>
    <physiologicalReaction direction="left-to-right" evidence="11">
        <dbReference type="Rhea" id="RHEA:17710"/>
    </physiologicalReaction>
</comment>
<dbReference type="Gene3D" id="1.10.357.140">
    <property type="entry name" value="UbiA prenyltransferase"/>
    <property type="match status" value="1"/>
</dbReference>
<dbReference type="GO" id="GO:0006744">
    <property type="term" value="P:ubiquinone biosynthetic process"/>
    <property type="evidence" value="ECO:0007669"/>
    <property type="project" value="UniProtKB-UniRule"/>
</dbReference>
<keyword evidence="5 13" id="KW-0831">Ubiquinone biosynthesis</keyword>
<dbReference type="Proteomes" id="UP000663854">
    <property type="component" value="Unassembled WGS sequence"/>
</dbReference>
<evidence type="ECO:0000256" key="3">
    <source>
        <dbReference type="ARBA" id="ARBA00005985"/>
    </source>
</evidence>
<keyword evidence="8 13" id="KW-0472">Membrane</keyword>